<feature type="region of interest" description="Disordered" evidence="1">
    <location>
        <begin position="65"/>
        <end position="117"/>
    </location>
</feature>
<proteinExistence type="predicted"/>
<dbReference type="AlphaFoldDB" id="A0A139I263"/>
<reference evidence="2 3" key="1">
    <citation type="submission" date="2015-07" db="EMBL/GenBank/DDBJ databases">
        <title>Comparative genomics of the Sigatoka disease complex on banana suggests a link between parallel evolutionary changes in Pseudocercospora fijiensis and Pseudocercospora eumusae and increased virulence on the banana host.</title>
        <authorList>
            <person name="Chang T.-C."/>
            <person name="Salvucci A."/>
            <person name="Crous P.W."/>
            <person name="Stergiopoulos I."/>
        </authorList>
    </citation>
    <scope>NUCLEOTIDE SEQUENCE [LARGE SCALE GENOMIC DNA]</scope>
    <source>
        <strain evidence="2 3">CBS 116634</strain>
    </source>
</reference>
<feature type="compositionally biased region" description="Low complexity" evidence="1">
    <location>
        <begin position="176"/>
        <end position="186"/>
    </location>
</feature>
<sequence length="297" mass="32612">MLYALDNDDDDWGRPQTPQLEAIPITTTMRSPTPEPEVDTPPRKVEPSRDPGLLVLVLGLGGGEKVVEGCVGPSTPEPESVPESRTSSRTSSRASSPEERSCPQRLPSRSPSPCSSHASRMSIVSLLWEHVEHRTPVQEDMSRDSDGDVHMFDPSQHTVEPNNHPPTPEKAVIPASSMGRTESSSSEPGAGLPTPPSSGVGSSASPAEHALQRFQEPRIRLNERMTCTHLGCLKTFRTKYLLQYANRMTCRSHADFTAGEASRERTNWSVTKRLMAKEAFHVNTVLIVSIDTQERTI</sequence>
<feature type="compositionally biased region" description="Low complexity" evidence="1">
    <location>
        <begin position="197"/>
        <end position="207"/>
    </location>
</feature>
<feature type="compositionally biased region" description="Low complexity" evidence="1">
    <location>
        <begin position="103"/>
        <end position="117"/>
    </location>
</feature>
<gene>
    <name evidence="2" type="ORF">AC579_2559</name>
</gene>
<protein>
    <submittedName>
        <fullName evidence="2">Uncharacterized protein</fullName>
    </submittedName>
</protein>
<evidence type="ECO:0000313" key="3">
    <source>
        <dbReference type="Proteomes" id="UP000073492"/>
    </source>
</evidence>
<evidence type="ECO:0000256" key="1">
    <source>
        <dbReference type="SAM" id="MobiDB-lite"/>
    </source>
</evidence>
<feature type="compositionally biased region" description="Basic and acidic residues" evidence="1">
    <location>
        <begin position="40"/>
        <end position="49"/>
    </location>
</feature>
<dbReference type="Proteomes" id="UP000073492">
    <property type="component" value="Unassembled WGS sequence"/>
</dbReference>
<dbReference type="EMBL" id="LFZO01000401">
    <property type="protein sequence ID" value="KXT08795.1"/>
    <property type="molecule type" value="Genomic_DNA"/>
</dbReference>
<feature type="region of interest" description="Disordered" evidence="1">
    <location>
        <begin position="135"/>
        <end position="208"/>
    </location>
</feature>
<keyword evidence="3" id="KW-1185">Reference proteome</keyword>
<dbReference type="OrthoDB" id="6077919at2759"/>
<evidence type="ECO:0000313" key="2">
    <source>
        <dbReference type="EMBL" id="KXT08795.1"/>
    </source>
</evidence>
<feature type="compositionally biased region" description="Basic and acidic residues" evidence="1">
    <location>
        <begin position="135"/>
        <end position="151"/>
    </location>
</feature>
<feature type="compositionally biased region" description="Acidic residues" evidence="1">
    <location>
        <begin position="1"/>
        <end position="11"/>
    </location>
</feature>
<feature type="region of interest" description="Disordered" evidence="1">
    <location>
        <begin position="1"/>
        <end position="51"/>
    </location>
</feature>
<name>A0A139I263_9PEZI</name>
<accession>A0A139I263</accession>
<feature type="compositionally biased region" description="Low complexity" evidence="1">
    <location>
        <begin position="68"/>
        <end position="95"/>
    </location>
</feature>
<comment type="caution">
    <text evidence="2">The sequence shown here is derived from an EMBL/GenBank/DDBJ whole genome shotgun (WGS) entry which is preliminary data.</text>
</comment>
<organism evidence="2 3">
    <name type="scientific">Pseudocercospora musae</name>
    <dbReference type="NCBI Taxonomy" id="113226"/>
    <lineage>
        <taxon>Eukaryota</taxon>
        <taxon>Fungi</taxon>
        <taxon>Dikarya</taxon>
        <taxon>Ascomycota</taxon>
        <taxon>Pezizomycotina</taxon>
        <taxon>Dothideomycetes</taxon>
        <taxon>Dothideomycetidae</taxon>
        <taxon>Mycosphaerellales</taxon>
        <taxon>Mycosphaerellaceae</taxon>
        <taxon>Pseudocercospora</taxon>
    </lineage>
</organism>